<protein>
    <submittedName>
        <fullName evidence="2">Helix-turn-helix protein</fullName>
    </submittedName>
</protein>
<accession>A0A326U9Q6</accession>
<dbReference type="GO" id="GO:0003677">
    <property type="term" value="F:DNA binding"/>
    <property type="evidence" value="ECO:0007669"/>
    <property type="project" value="InterPro"/>
</dbReference>
<dbReference type="InterPro" id="IPR001387">
    <property type="entry name" value="Cro/C1-type_HTH"/>
</dbReference>
<dbReference type="Pfam" id="PF13560">
    <property type="entry name" value="HTH_31"/>
    <property type="match status" value="1"/>
</dbReference>
<dbReference type="EMBL" id="QKUF01000006">
    <property type="protein sequence ID" value="PZW31143.1"/>
    <property type="molecule type" value="Genomic_DNA"/>
</dbReference>
<dbReference type="Proteomes" id="UP000248806">
    <property type="component" value="Unassembled WGS sequence"/>
</dbReference>
<evidence type="ECO:0000313" key="3">
    <source>
        <dbReference type="Proteomes" id="UP000248806"/>
    </source>
</evidence>
<comment type="caution">
    <text evidence="2">The sequence shown here is derived from an EMBL/GenBank/DDBJ whole genome shotgun (WGS) entry which is preliminary data.</text>
</comment>
<keyword evidence="3" id="KW-1185">Reference proteome</keyword>
<organism evidence="2 3">
    <name type="scientific">Thermosporothrix hazakensis</name>
    <dbReference type="NCBI Taxonomy" id="644383"/>
    <lineage>
        <taxon>Bacteria</taxon>
        <taxon>Bacillati</taxon>
        <taxon>Chloroflexota</taxon>
        <taxon>Ktedonobacteria</taxon>
        <taxon>Ktedonobacterales</taxon>
        <taxon>Thermosporotrichaceae</taxon>
        <taxon>Thermosporothrix</taxon>
    </lineage>
</organism>
<feature type="domain" description="HTH cro/C1-type" evidence="1">
    <location>
        <begin position="18"/>
        <end position="73"/>
    </location>
</feature>
<evidence type="ECO:0000313" key="2">
    <source>
        <dbReference type="EMBL" id="PZW31143.1"/>
    </source>
</evidence>
<dbReference type="Gene3D" id="1.25.40.10">
    <property type="entry name" value="Tetratricopeptide repeat domain"/>
    <property type="match status" value="1"/>
</dbReference>
<dbReference type="OrthoDB" id="141540at2"/>
<dbReference type="CDD" id="cd00093">
    <property type="entry name" value="HTH_XRE"/>
    <property type="match status" value="1"/>
</dbReference>
<evidence type="ECO:0000259" key="1">
    <source>
        <dbReference type="PROSITE" id="PS50943"/>
    </source>
</evidence>
<dbReference type="SUPFAM" id="SSF47413">
    <property type="entry name" value="lambda repressor-like DNA-binding domains"/>
    <property type="match status" value="1"/>
</dbReference>
<dbReference type="AlphaFoldDB" id="A0A326U9Q6"/>
<dbReference type="PROSITE" id="PS50943">
    <property type="entry name" value="HTH_CROC1"/>
    <property type="match status" value="1"/>
</dbReference>
<dbReference type="RefSeq" id="WP_111321842.1">
    <property type="nucleotide sequence ID" value="NZ_BIFX01000003.1"/>
</dbReference>
<dbReference type="InterPro" id="IPR010982">
    <property type="entry name" value="Lambda_DNA-bd_dom_sf"/>
</dbReference>
<dbReference type="SUPFAM" id="SSF48452">
    <property type="entry name" value="TPR-like"/>
    <property type="match status" value="1"/>
</dbReference>
<proteinExistence type="predicted"/>
<gene>
    <name evidence="2" type="ORF">EI42_02240</name>
</gene>
<name>A0A326U9Q6_THEHA</name>
<dbReference type="Gene3D" id="1.10.260.40">
    <property type="entry name" value="lambda repressor-like DNA-binding domains"/>
    <property type="match status" value="1"/>
</dbReference>
<dbReference type="InterPro" id="IPR011990">
    <property type="entry name" value="TPR-like_helical_dom_sf"/>
</dbReference>
<dbReference type="SMART" id="SM00530">
    <property type="entry name" value="HTH_XRE"/>
    <property type="match status" value="1"/>
</dbReference>
<sequence length="391" mass="44915">MSEKRHLEFNSNEFGKLVRSFRLQRGWSQGDLAERWGHTREYVSLIERGKRKVDKLEQISRLAEILEIPQERLDAIGKTRPPTKLLADKPSEANDILLQTLLEPSLATAKLSWLLWLADGKNQPVVESLEGMIENLEGALTKYHGQFMKPAQKVLAYAHEMMGRIAYDQLRFTQASGHFQEMFDLGEELHDVDIMCLAQIHQADVQRKRGRYEAAVKILHRMQPIIDVASTLVQGVRWQILARAHAAYGFSAEFLDAIQRAEECAHLVKDNLDTQYNQFNRIEVLQEKAQGHTLLWEPEKALEIYAYLDNLKPFRPMRALGSYTIIKAQAYSYSGDMEKGVKLAVRGIELARHYGSQRHISRVQAMYDRLNITKLRNHKAMKELHAVLMGG</sequence>
<reference evidence="2 3" key="1">
    <citation type="submission" date="2018-06" db="EMBL/GenBank/DDBJ databases">
        <title>Genomic Encyclopedia of Archaeal and Bacterial Type Strains, Phase II (KMG-II): from individual species to whole genera.</title>
        <authorList>
            <person name="Goeker M."/>
        </authorList>
    </citation>
    <scope>NUCLEOTIDE SEQUENCE [LARGE SCALE GENOMIC DNA]</scope>
    <source>
        <strain evidence="2 3">ATCC BAA-1881</strain>
    </source>
</reference>